<proteinExistence type="predicted"/>
<keyword evidence="2" id="KW-1185">Reference proteome</keyword>
<protein>
    <submittedName>
        <fullName evidence="1">Uncharacterized protein</fullName>
    </submittedName>
</protein>
<gene>
    <name evidence="1" type="ORF">EYF80_022301</name>
</gene>
<name>A0A4Z2HQD4_9TELE</name>
<organism evidence="1 2">
    <name type="scientific">Liparis tanakae</name>
    <name type="common">Tanaka's snailfish</name>
    <dbReference type="NCBI Taxonomy" id="230148"/>
    <lineage>
        <taxon>Eukaryota</taxon>
        <taxon>Metazoa</taxon>
        <taxon>Chordata</taxon>
        <taxon>Craniata</taxon>
        <taxon>Vertebrata</taxon>
        <taxon>Euteleostomi</taxon>
        <taxon>Actinopterygii</taxon>
        <taxon>Neopterygii</taxon>
        <taxon>Teleostei</taxon>
        <taxon>Neoteleostei</taxon>
        <taxon>Acanthomorphata</taxon>
        <taxon>Eupercaria</taxon>
        <taxon>Perciformes</taxon>
        <taxon>Cottioidei</taxon>
        <taxon>Cottales</taxon>
        <taxon>Liparidae</taxon>
        <taxon>Liparis</taxon>
    </lineage>
</organism>
<reference evidence="1 2" key="1">
    <citation type="submission" date="2019-03" db="EMBL/GenBank/DDBJ databases">
        <title>First draft genome of Liparis tanakae, snailfish: a comprehensive survey of snailfish specific genes.</title>
        <authorList>
            <person name="Kim W."/>
            <person name="Song I."/>
            <person name="Jeong J.-H."/>
            <person name="Kim D."/>
            <person name="Kim S."/>
            <person name="Ryu S."/>
            <person name="Song J.Y."/>
            <person name="Lee S.K."/>
        </authorList>
    </citation>
    <scope>NUCLEOTIDE SEQUENCE [LARGE SCALE GENOMIC DNA]</scope>
    <source>
        <tissue evidence="1">Muscle</tissue>
    </source>
</reference>
<dbReference type="AlphaFoldDB" id="A0A4Z2HQD4"/>
<sequence length="70" mass="8477">MSQTEAPRQTHGRYRRGRMWRSSAFDSYLILDVEEIHVLLRAAVLLVKWTGRRIHDERLSSRDHRPRRSY</sequence>
<evidence type="ECO:0000313" key="2">
    <source>
        <dbReference type="Proteomes" id="UP000314294"/>
    </source>
</evidence>
<dbReference type="Proteomes" id="UP000314294">
    <property type="component" value="Unassembled WGS sequence"/>
</dbReference>
<comment type="caution">
    <text evidence="1">The sequence shown here is derived from an EMBL/GenBank/DDBJ whole genome shotgun (WGS) entry which is preliminary data.</text>
</comment>
<evidence type="ECO:0000313" key="1">
    <source>
        <dbReference type="EMBL" id="TNN67495.1"/>
    </source>
</evidence>
<dbReference type="EMBL" id="SRLO01000203">
    <property type="protein sequence ID" value="TNN67495.1"/>
    <property type="molecule type" value="Genomic_DNA"/>
</dbReference>
<accession>A0A4Z2HQD4</accession>